<keyword evidence="2" id="KW-1185">Reference proteome</keyword>
<dbReference type="GO" id="GO:0015929">
    <property type="term" value="F:hexosaminidase activity"/>
    <property type="evidence" value="ECO:0007669"/>
    <property type="project" value="InterPro"/>
</dbReference>
<gene>
    <name evidence="1" type="ORF">NBR_LOCUS5209</name>
</gene>
<evidence type="ECO:0000313" key="1">
    <source>
        <dbReference type="EMBL" id="VDL68798.1"/>
    </source>
</evidence>
<evidence type="ECO:0000313" key="3">
    <source>
        <dbReference type="WBParaSite" id="NBR_0000520701-mRNA-1"/>
    </source>
</evidence>
<reference evidence="3" key="1">
    <citation type="submission" date="2017-02" db="UniProtKB">
        <authorList>
            <consortium name="WormBaseParasite"/>
        </authorList>
    </citation>
    <scope>IDENTIFICATION</scope>
</reference>
<name>A0A0N4XRQ5_NIPBR</name>
<dbReference type="STRING" id="27835.A0A0N4XRQ5"/>
<dbReference type="PANTHER" id="PTHR21040">
    <property type="entry name" value="BCDNA.GH04120"/>
    <property type="match status" value="1"/>
</dbReference>
<reference evidence="1 2" key="2">
    <citation type="submission" date="2018-11" db="EMBL/GenBank/DDBJ databases">
        <authorList>
            <consortium name="Pathogen Informatics"/>
        </authorList>
    </citation>
    <scope>NUCLEOTIDE SEQUENCE [LARGE SCALE GENOMIC DNA]</scope>
</reference>
<dbReference type="EMBL" id="UYSL01011856">
    <property type="protein sequence ID" value="VDL68798.1"/>
    <property type="molecule type" value="Genomic_DNA"/>
</dbReference>
<sequence length="91" mass="11109">MGWLSPYSRRYNFTQNWYLEQIRPLVQALYSQMQGVEQSLRMAMRKYFFDNAVDEFIFLTLSPMLDKLQGYLDEIKRLSVLREYPKRPFKI</sequence>
<organism evidence="3">
    <name type="scientific">Nippostrongylus brasiliensis</name>
    <name type="common">Rat hookworm</name>
    <dbReference type="NCBI Taxonomy" id="27835"/>
    <lineage>
        <taxon>Eukaryota</taxon>
        <taxon>Metazoa</taxon>
        <taxon>Ecdysozoa</taxon>
        <taxon>Nematoda</taxon>
        <taxon>Chromadorea</taxon>
        <taxon>Rhabditida</taxon>
        <taxon>Rhabditina</taxon>
        <taxon>Rhabditomorpha</taxon>
        <taxon>Strongyloidea</taxon>
        <taxon>Heligmosomidae</taxon>
        <taxon>Nippostrongylus</taxon>
    </lineage>
</organism>
<dbReference type="PANTHER" id="PTHR21040:SF4">
    <property type="entry name" value="BETA-N-ACETYLHEXOSAMINIDASE"/>
    <property type="match status" value="1"/>
</dbReference>
<proteinExistence type="predicted"/>
<dbReference type="OMA" id="RFNTRHN"/>
<protein>
    <submittedName>
        <fullName evidence="3">Four helix bundle protein</fullName>
    </submittedName>
</protein>
<dbReference type="WBParaSite" id="NBR_0000520701-mRNA-1">
    <property type="protein sequence ID" value="NBR_0000520701-mRNA-1"/>
    <property type="gene ID" value="NBR_0000520701"/>
</dbReference>
<dbReference type="InterPro" id="IPR038901">
    <property type="entry name" value="HEXDC-like"/>
</dbReference>
<dbReference type="Proteomes" id="UP000271162">
    <property type="component" value="Unassembled WGS sequence"/>
</dbReference>
<evidence type="ECO:0000313" key="2">
    <source>
        <dbReference type="Proteomes" id="UP000271162"/>
    </source>
</evidence>
<accession>A0A0N4XRQ5</accession>
<dbReference type="AlphaFoldDB" id="A0A0N4XRQ5"/>